<reference evidence="1" key="1">
    <citation type="submission" date="2021-08" db="EMBL/GenBank/DDBJ databases">
        <title>The first chromosome-level gecko genome reveals the dynamic sex chromosomes of Neotropical dwarf geckos (Sphaerodactylidae: Sphaerodactylus).</title>
        <authorList>
            <person name="Pinto B.J."/>
            <person name="Keating S.E."/>
            <person name="Gamble T."/>
        </authorList>
    </citation>
    <scope>NUCLEOTIDE SEQUENCE</scope>
    <source>
        <strain evidence="1">TG3544</strain>
    </source>
</reference>
<evidence type="ECO:0000313" key="1">
    <source>
        <dbReference type="EMBL" id="KAH7988477.1"/>
    </source>
</evidence>
<protein>
    <submittedName>
        <fullName evidence="1">Uncharacterized protein</fullName>
    </submittedName>
</protein>
<evidence type="ECO:0000313" key="2">
    <source>
        <dbReference type="Proteomes" id="UP000827872"/>
    </source>
</evidence>
<name>A0ACB8E7R3_9SAUR</name>
<keyword evidence="2" id="KW-1185">Reference proteome</keyword>
<comment type="caution">
    <text evidence="1">The sequence shown here is derived from an EMBL/GenBank/DDBJ whole genome shotgun (WGS) entry which is preliminary data.</text>
</comment>
<organism evidence="1 2">
    <name type="scientific">Sphaerodactylus townsendi</name>
    <dbReference type="NCBI Taxonomy" id="933632"/>
    <lineage>
        <taxon>Eukaryota</taxon>
        <taxon>Metazoa</taxon>
        <taxon>Chordata</taxon>
        <taxon>Craniata</taxon>
        <taxon>Vertebrata</taxon>
        <taxon>Euteleostomi</taxon>
        <taxon>Lepidosauria</taxon>
        <taxon>Squamata</taxon>
        <taxon>Bifurcata</taxon>
        <taxon>Gekkota</taxon>
        <taxon>Sphaerodactylidae</taxon>
        <taxon>Sphaerodactylus</taxon>
    </lineage>
</organism>
<accession>A0ACB8E7R3</accession>
<gene>
    <name evidence="1" type="ORF">K3G42_017259</name>
</gene>
<dbReference type="Proteomes" id="UP000827872">
    <property type="component" value="Linkage Group LG10"/>
</dbReference>
<proteinExistence type="predicted"/>
<sequence>MFRRAKGQKSCSTDRESSQVASLCLLLMQTANDRGGKWGDHFISHYYIPHHPCSPRDLCGGHIACENVLILKRGVLGTNSRRPVSGTERGGKAPSALVHPPCSRHTMPPQERVPSASHTLPAPLELRLWPVWSSG</sequence>
<dbReference type="EMBL" id="CM037623">
    <property type="protein sequence ID" value="KAH7988477.1"/>
    <property type="molecule type" value="Genomic_DNA"/>
</dbReference>